<evidence type="ECO:0000313" key="4">
    <source>
        <dbReference type="Proteomes" id="UP001152747"/>
    </source>
</evidence>
<evidence type="ECO:0000256" key="1">
    <source>
        <dbReference type="SAM" id="MobiDB-lite"/>
    </source>
</evidence>
<dbReference type="EMBL" id="CANHGI010000004">
    <property type="protein sequence ID" value="CAI5447287.1"/>
    <property type="molecule type" value="Genomic_DNA"/>
</dbReference>
<dbReference type="AlphaFoldDB" id="A0A9P1IKK4"/>
<feature type="transmembrane region" description="Helical" evidence="2">
    <location>
        <begin position="199"/>
        <end position="220"/>
    </location>
</feature>
<feature type="compositionally biased region" description="Low complexity" evidence="1">
    <location>
        <begin position="510"/>
        <end position="521"/>
    </location>
</feature>
<keyword evidence="2" id="KW-0812">Transmembrane</keyword>
<name>A0A9P1IKK4_9PELO</name>
<gene>
    <name evidence="3" type="ORF">CAMP_LOCUS9924</name>
</gene>
<comment type="caution">
    <text evidence="3">The sequence shown here is derived from an EMBL/GenBank/DDBJ whole genome shotgun (WGS) entry which is preliminary data.</text>
</comment>
<evidence type="ECO:0000313" key="3">
    <source>
        <dbReference type="EMBL" id="CAI5447287.1"/>
    </source>
</evidence>
<keyword evidence="4" id="KW-1185">Reference proteome</keyword>
<proteinExistence type="predicted"/>
<feature type="transmembrane region" description="Helical" evidence="2">
    <location>
        <begin position="226"/>
        <end position="250"/>
    </location>
</feature>
<protein>
    <submittedName>
        <fullName evidence="3">Uncharacterized protein</fullName>
    </submittedName>
</protein>
<keyword evidence="2" id="KW-0472">Membrane</keyword>
<accession>A0A9P1IKK4</accession>
<keyword evidence="2" id="KW-1133">Transmembrane helix</keyword>
<feature type="region of interest" description="Disordered" evidence="1">
    <location>
        <begin position="502"/>
        <end position="532"/>
    </location>
</feature>
<dbReference type="Proteomes" id="UP001152747">
    <property type="component" value="Unassembled WGS sequence"/>
</dbReference>
<feature type="transmembrane region" description="Helical" evidence="2">
    <location>
        <begin position="6"/>
        <end position="26"/>
    </location>
</feature>
<sequence>MKYGLGIGVFLVLSVCAAVVLFFGGFTNGGSHYVNDCGSEVSGVQTLQKSENLLQSSSLFPKSQIERIVIDFNQTIISKLNSSTMNSFVKNVTEYKNSMKGNAKMEYDVALERFIRNDFERFVSNIPNYLKKMVEDVSGKTNALFRKVSIQSQIITKHVQPMNDILSKAIQIAYRFRLPVEEGIYSDYLKILDCDIETVLVITIIFIIKLLIITGLIFIYKGKSCILKYACMSGYVIYFIFLCSSLGAVIGNGMMISTIESCKFNNKKGLASVVHETERDSACQTGNAIFMMTNTHIDISPILQVLKNDVENHKSEIIKIVDKTTTDVTNSMKSILTDETRKRRAYLDNNGDNNGCHPIEFATAKKFAASLLATIDYLTRTRSSLSKNKKHILADLTEFQSTLTTSVTQYTSSMILDIQNNLQKVNKLIDDANFKCRPFLDSFENCHVDMCGRLTDFNKFKARKLYCVIAIFGLIGVCGAYVGFWAQSLLLKNQKDENEIPVKNNNVEANSNTKSKSTNKTGDIKSKTVLKK</sequence>
<evidence type="ECO:0000256" key="2">
    <source>
        <dbReference type="SAM" id="Phobius"/>
    </source>
</evidence>
<reference evidence="3" key="1">
    <citation type="submission" date="2022-11" db="EMBL/GenBank/DDBJ databases">
        <authorList>
            <person name="Kikuchi T."/>
        </authorList>
    </citation>
    <scope>NUCLEOTIDE SEQUENCE</scope>
    <source>
        <strain evidence="3">PS1010</strain>
    </source>
</reference>
<organism evidence="3 4">
    <name type="scientific">Caenorhabditis angaria</name>
    <dbReference type="NCBI Taxonomy" id="860376"/>
    <lineage>
        <taxon>Eukaryota</taxon>
        <taxon>Metazoa</taxon>
        <taxon>Ecdysozoa</taxon>
        <taxon>Nematoda</taxon>
        <taxon>Chromadorea</taxon>
        <taxon>Rhabditida</taxon>
        <taxon>Rhabditina</taxon>
        <taxon>Rhabditomorpha</taxon>
        <taxon>Rhabditoidea</taxon>
        <taxon>Rhabditidae</taxon>
        <taxon>Peloderinae</taxon>
        <taxon>Caenorhabditis</taxon>
    </lineage>
</organism>
<feature type="transmembrane region" description="Helical" evidence="2">
    <location>
        <begin position="465"/>
        <end position="486"/>
    </location>
</feature>